<comment type="similarity">
    <text evidence="2 9">Belongs to the mitochondrial carrier (TC 2.A.29) family.</text>
</comment>
<evidence type="ECO:0000256" key="5">
    <source>
        <dbReference type="ARBA" id="ARBA00022989"/>
    </source>
</evidence>
<evidence type="ECO:0000256" key="7">
    <source>
        <dbReference type="ARBA" id="ARBA00023136"/>
    </source>
</evidence>
<evidence type="ECO:0000256" key="10">
    <source>
        <dbReference type="SAM" id="MobiDB-lite"/>
    </source>
</evidence>
<dbReference type="PANTHER" id="PTHR45758">
    <property type="entry name" value="MITOFERRIN-1-RELATED"/>
    <property type="match status" value="1"/>
</dbReference>
<reference evidence="11" key="1">
    <citation type="journal article" date="2023" name="PhytoFront">
        <title>Draft Genome Resources of Seven Strains of Tilletia horrida, Causal Agent of Kernel Smut of Rice.</title>
        <authorList>
            <person name="Khanal S."/>
            <person name="Antony Babu S."/>
            <person name="Zhou X.G."/>
        </authorList>
    </citation>
    <scope>NUCLEOTIDE SEQUENCE</scope>
    <source>
        <strain evidence="11">TX6</strain>
    </source>
</reference>
<keyword evidence="5" id="KW-1133">Transmembrane helix</keyword>
<dbReference type="Proteomes" id="UP001176517">
    <property type="component" value="Unassembled WGS sequence"/>
</dbReference>
<evidence type="ECO:0000256" key="3">
    <source>
        <dbReference type="ARBA" id="ARBA00022448"/>
    </source>
</evidence>
<keyword evidence="4 8" id="KW-0812">Transmembrane</keyword>
<keyword evidence="7 8" id="KW-0472">Membrane</keyword>
<proteinExistence type="inferred from homology"/>
<gene>
    <name evidence="11" type="primary">MRS4</name>
    <name evidence="11" type="ORF">OC846_002647</name>
</gene>
<evidence type="ECO:0000256" key="8">
    <source>
        <dbReference type="PROSITE-ProRule" id="PRU00282"/>
    </source>
</evidence>
<evidence type="ECO:0000256" key="6">
    <source>
        <dbReference type="ARBA" id="ARBA00023128"/>
    </source>
</evidence>
<dbReference type="InterPro" id="IPR018108">
    <property type="entry name" value="MCP_transmembrane"/>
</dbReference>
<accession>A0AAN6GR05</accession>
<feature type="repeat" description="Solcar" evidence="8">
    <location>
        <begin position="145"/>
        <end position="229"/>
    </location>
</feature>
<protein>
    <submittedName>
        <fullName evidence="11">Fe(2+) transporter</fullName>
    </submittedName>
</protein>
<dbReference type="PROSITE" id="PS50920">
    <property type="entry name" value="SOLCAR"/>
    <property type="match status" value="3"/>
</dbReference>
<name>A0AAN6GR05_9BASI</name>
<organism evidence="11 12">
    <name type="scientific">Tilletia horrida</name>
    <dbReference type="NCBI Taxonomy" id="155126"/>
    <lineage>
        <taxon>Eukaryota</taxon>
        <taxon>Fungi</taxon>
        <taxon>Dikarya</taxon>
        <taxon>Basidiomycota</taxon>
        <taxon>Ustilaginomycotina</taxon>
        <taxon>Exobasidiomycetes</taxon>
        <taxon>Tilletiales</taxon>
        <taxon>Tilletiaceae</taxon>
        <taxon>Tilletia</taxon>
    </lineage>
</organism>
<comment type="subcellular location">
    <subcellularLocation>
        <location evidence="1">Mitochondrion membrane</location>
        <topology evidence="1">Multi-pass membrane protein</topology>
    </subcellularLocation>
</comment>
<evidence type="ECO:0000256" key="2">
    <source>
        <dbReference type="ARBA" id="ARBA00006375"/>
    </source>
</evidence>
<dbReference type="GO" id="GO:0031966">
    <property type="term" value="C:mitochondrial membrane"/>
    <property type="evidence" value="ECO:0007669"/>
    <property type="project" value="UniProtKB-SubCell"/>
</dbReference>
<sequence length="336" mass="36102">MAAPPTAAHLPPPNNTLAPPKQKLPLQHEAAAAAEDEEEEIDYEGLTGVPIHISMLAGALAGITEHAALYPVDLIRTRMQILSASPSATYNSIAQAFTRISSLEGARALWRGVTSVIVGAGPAHAIHFGMYETVKDLTGGNREGHQFLSTAVAGSAATVAADAFMNPFDVIKQRMQQHGSAYSSVADCARKVYAAEGVRAFYVSYPTTLAMTVPLMGTQFTVYEWAKKVLNPTDRYSPVTHAISGGFAGAVAAAITNPLDVAKTLLQTRGSSQDVQIQKANGLFEAFRIIYAREGMKGFGRGITPRVLTFMPSNALCWLSYEGFRFFLNQRHKPSS</sequence>
<comment type="caution">
    <text evidence="11">The sequence shown here is derived from an EMBL/GenBank/DDBJ whole genome shotgun (WGS) entry which is preliminary data.</text>
</comment>
<feature type="region of interest" description="Disordered" evidence="10">
    <location>
        <begin position="1"/>
        <end position="21"/>
    </location>
</feature>
<dbReference type="Pfam" id="PF00153">
    <property type="entry name" value="Mito_carr"/>
    <property type="match status" value="3"/>
</dbReference>
<dbReference type="SUPFAM" id="SSF103506">
    <property type="entry name" value="Mitochondrial carrier"/>
    <property type="match status" value="1"/>
</dbReference>
<feature type="repeat" description="Solcar" evidence="8">
    <location>
        <begin position="49"/>
        <end position="137"/>
    </location>
</feature>
<dbReference type="GO" id="GO:0015093">
    <property type="term" value="F:ferrous iron transmembrane transporter activity"/>
    <property type="evidence" value="ECO:0007669"/>
    <property type="project" value="TreeGrafter"/>
</dbReference>
<feature type="repeat" description="Solcar" evidence="8">
    <location>
        <begin position="236"/>
        <end position="327"/>
    </location>
</feature>
<evidence type="ECO:0000256" key="4">
    <source>
        <dbReference type="ARBA" id="ARBA00022692"/>
    </source>
</evidence>
<dbReference type="FunFam" id="1.50.40.10:FF:000029">
    <property type="entry name" value="Solute carrier family 25 member 28"/>
    <property type="match status" value="1"/>
</dbReference>
<keyword evidence="12" id="KW-1185">Reference proteome</keyword>
<evidence type="ECO:0000256" key="9">
    <source>
        <dbReference type="RuleBase" id="RU000488"/>
    </source>
</evidence>
<keyword evidence="6" id="KW-0496">Mitochondrion</keyword>
<keyword evidence="3 9" id="KW-0813">Transport</keyword>
<dbReference type="GO" id="GO:0048250">
    <property type="term" value="P:iron import into the mitochondrion"/>
    <property type="evidence" value="ECO:0007669"/>
    <property type="project" value="TreeGrafter"/>
</dbReference>
<evidence type="ECO:0000313" key="12">
    <source>
        <dbReference type="Proteomes" id="UP001176517"/>
    </source>
</evidence>
<dbReference type="EMBL" id="JAPDMZ010000055">
    <property type="protein sequence ID" value="KAK0553031.1"/>
    <property type="molecule type" value="Genomic_DNA"/>
</dbReference>
<dbReference type="Gene3D" id="1.50.40.10">
    <property type="entry name" value="Mitochondrial carrier domain"/>
    <property type="match status" value="2"/>
</dbReference>
<dbReference type="InterPro" id="IPR023395">
    <property type="entry name" value="MCP_dom_sf"/>
</dbReference>
<dbReference type="PANTHER" id="PTHR45758:SF4">
    <property type="entry name" value="MITOFERRIN-1"/>
    <property type="match status" value="1"/>
</dbReference>
<dbReference type="AlphaFoldDB" id="A0AAN6GR05"/>
<evidence type="ECO:0000256" key="1">
    <source>
        <dbReference type="ARBA" id="ARBA00004225"/>
    </source>
</evidence>
<evidence type="ECO:0000313" key="11">
    <source>
        <dbReference type="EMBL" id="KAK0553031.1"/>
    </source>
</evidence>